<dbReference type="InterPro" id="IPR035979">
    <property type="entry name" value="RBD_domain_sf"/>
</dbReference>
<evidence type="ECO:0000256" key="2">
    <source>
        <dbReference type="PROSITE-ProRule" id="PRU00176"/>
    </source>
</evidence>
<accession>A0A2Z6P781</accession>
<gene>
    <name evidence="4" type="ORF">TSUD_186650</name>
</gene>
<dbReference type="InterPro" id="IPR012677">
    <property type="entry name" value="Nucleotide-bd_a/b_plait_sf"/>
</dbReference>
<sequence>MAESWLLSQPSSLLYTKTKFPIISNSIKPFKLQNPSSCNNNSSTFSPFLPLTTGRRRTRHSSFLAFAVDEYPNVEDPNGNLNVPVRKRPAAYDSPFGICVTNLPGNIDSGSLEKLFGKYGKVESVEIVRNEQFGIPSSTGFLIMASKTDMDNAIAAFNGLVLVPLSTWSEVRFLAHAMMRMEKIQLGGENSPFMSHSFFDG</sequence>
<dbReference type="PANTHER" id="PTHR48025">
    <property type="entry name" value="OS02G0815200 PROTEIN"/>
    <property type="match status" value="1"/>
</dbReference>
<organism evidence="4 5">
    <name type="scientific">Trifolium subterraneum</name>
    <name type="common">Subterranean clover</name>
    <dbReference type="NCBI Taxonomy" id="3900"/>
    <lineage>
        <taxon>Eukaryota</taxon>
        <taxon>Viridiplantae</taxon>
        <taxon>Streptophyta</taxon>
        <taxon>Embryophyta</taxon>
        <taxon>Tracheophyta</taxon>
        <taxon>Spermatophyta</taxon>
        <taxon>Magnoliopsida</taxon>
        <taxon>eudicotyledons</taxon>
        <taxon>Gunneridae</taxon>
        <taxon>Pentapetalae</taxon>
        <taxon>rosids</taxon>
        <taxon>fabids</taxon>
        <taxon>Fabales</taxon>
        <taxon>Fabaceae</taxon>
        <taxon>Papilionoideae</taxon>
        <taxon>50 kb inversion clade</taxon>
        <taxon>NPAAA clade</taxon>
        <taxon>Hologalegina</taxon>
        <taxon>IRL clade</taxon>
        <taxon>Trifolieae</taxon>
        <taxon>Trifolium</taxon>
    </lineage>
</organism>
<evidence type="ECO:0000313" key="5">
    <source>
        <dbReference type="Proteomes" id="UP000242715"/>
    </source>
</evidence>
<dbReference type="CDD" id="cd00590">
    <property type="entry name" value="RRM_SF"/>
    <property type="match status" value="1"/>
</dbReference>
<reference evidence="5" key="1">
    <citation type="journal article" date="2017" name="Front. Plant Sci.">
        <title>Climate Clever Clovers: New Paradigm to Reduce the Environmental Footprint of Ruminants by Breeding Low Methanogenic Forages Utilizing Haplotype Variation.</title>
        <authorList>
            <person name="Kaur P."/>
            <person name="Appels R."/>
            <person name="Bayer P.E."/>
            <person name="Keeble-Gagnere G."/>
            <person name="Wang J."/>
            <person name="Hirakawa H."/>
            <person name="Shirasawa K."/>
            <person name="Vercoe P."/>
            <person name="Stefanova K."/>
            <person name="Durmic Z."/>
            <person name="Nichols P."/>
            <person name="Revell C."/>
            <person name="Isobe S.N."/>
            <person name="Edwards D."/>
            <person name="Erskine W."/>
        </authorList>
    </citation>
    <scope>NUCLEOTIDE SEQUENCE [LARGE SCALE GENOMIC DNA]</scope>
    <source>
        <strain evidence="5">cv. Daliak</strain>
    </source>
</reference>
<keyword evidence="5" id="KW-1185">Reference proteome</keyword>
<dbReference type="Gene3D" id="3.30.70.330">
    <property type="match status" value="1"/>
</dbReference>
<evidence type="ECO:0000256" key="1">
    <source>
        <dbReference type="ARBA" id="ARBA00022884"/>
    </source>
</evidence>
<dbReference type="OrthoDB" id="266020at2759"/>
<evidence type="ECO:0000259" key="3">
    <source>
        <dbReference type="PROSITE" id="PS50102"/>
    </source>
</evidence>
<keyword evidence="1 2" id="KW-0694">RNA-binding</keyword>
<dbReference type="Pfam" id="PF00076">
    <property type="entry name" value="RRM_1"/>
    <property type="match status" value="1"/>
</dbReference>
<dbReference type="PANTHER" id="PTHR48025:SF1">
    <property type="entry name" value="RRM DOMAIN-CONTAINING PROTEIN"/>
    <property type="match status" value="1"/>
</dbReference>
<dbReference type="PROSITE" id="PS50102">
    <property type="entry name" value="RRM"/>
    <property type="match status" value="1"/>
</dbReference>
<dbReference type="Proteomes" id="UP000242715">
    <property type="component" value="Unassembled WGS sequence"/>
</dbReference>
<dbReference type="SMART" id="SM00360">
    <property type="entry name" value="RRM"/>
    <property type="match status" value="1"/>
</dbReference>
<dbReference type="SUPFAM" id="SSF54928">
    <property type="entry name" value="RNA-binding domain, RBD"/>
    <property type="match status" value="1"/>
</dbReference>
<name>A0A2Z6P781_TRISU</name>
<evidence type="ECO:0000313" key="4">
    <source>
        <dbReference type="EMBL" id="GAU50593.1"/>
    </source>
</evidence>
<proteinExistence type="predicted"/>
<dbReference type="EMBL" id="DF974812">
    <property type="protein sequence ID" value="GAU50593.1"/>
    <property type="molecule type" value="Genomic_DNA"/>
</dbReference>
<dbReference type="AlphaFoldDB" id="A0A2Z6P781"/>
<dbReference type="InterPro" id="IPR000504">
    <property type="entry name" value="RRM_dom"/>
</dbReference>
<feature type="domain" description="RRM" evidence="3">
    <location>
        <begin position="96"/>
        <end position="159"/>
    </location>
</feature>
<dbReference type="InterPro" id="IPR050502">
    <property type="entry name" value="Euk_RNA-bind_prot"/>
</dbReference>
<protein>
    <recommendedName>
        <fullName evidence="3">RRM domain-containing protein</fullName>
    </recommendedName>
</protein>
<dbReference type="GO" id="GO:0003729">
    <property type="term" value="F:mRNA binding"/>
    <property type="evidence" value="ECO:0007669"/>
    <property type="project" value="TreeGrafter"/>
</dbReference>